<dbReference type="Proteomes" id="UP000196485">
    <property type="component" value="Unassembled WGS sequence"/>
</dbReference>
<protein>
    <submittedName>
        <fullName evidence="1">Uncharacterized protein</fullName>
    </submittedName>
</protein>
<dbReference type="EMBL" id="FYAH01000002">
    <property type="protein sequence ID" value="SMY16005.1"/>
    <property type="molecule type" value="Genomic_DNA"/>
</dbReference>
<proteinExistence type="predicted"/>
<dbReference type="AlphaFoldDB" id="A0A1Y6KXW9"/>
<sequence length="161" mass="18782">MNAVNQFNAGIELQHIYLEVYSERYSHLRIFLEAYYCYQHGLVTQQGKPDWIQIFNVGKRTVAAAHIQERKLLVREMMMPLSVIIGHFKTLVRDDEVTIESIKTIIDDHLEYVIMTRDEHHALIKAGVKETMPVSYYQPLHNDYRCVNARFDAAGITLLML</sequence>
<evidence type="ECO:0000313" key="2">
    <source>
        <dbReference type="Proteomes" id="UP000196485"/>
    </source>
</evidence>
<dbReference type="RefSeq" id="WP_087820147.1">
    <property type="nucleotide sequence ID" value="NZ_FYAH01000002.1"/>
</dbReference>
<evidence type="ECO:0000313" key="1">
    <source>
        <dbReference type="EMBL" id="SMY16005.1"/>
    </source>
</evidence>
<accession>A0A1Y6KXW9</accession>
<reference evidence="2" key="1">
    <citation type="submission" date="2017-06" db="EMBL/GenBank/DDBJ databases">
        <authorList>
            <person name="Rodrigo-Torres L."/>
            <person name="Arahal R. D."/>
            <person name="Lucena T."/>
        </authorList>
    </citation>
    <scope>NUCLEOTIDE SEQUENCE [LARGE SCALE GENOMIC DNA]</scope>
    <source>
        <strain evidence="2">type strain: CECT 9192</strain>
    </source>
</reference>
<organism evidence="1 2">
    <name type="scientific">Photobacterium aquimaris</name>
    <dbReference type="NCBI Taxonomy" id="512643"/>
    <lineage>
        <taxon>Bacteria</taxon>
        <taxon>Pseudomonadati</taxon>
        <taxon>Pseudomonadota</taxon>
        <taxon>Gammaproteobacteria</taxon>
        <taxon>Vibrionales</taxon>
        <taxon>Vibrionaceae</taxon>
        <taxon>Photobacterium</taxon>
    </lineage>
</organism>
<name>A0A1Y6KXW9_9GAMM</name>
<gene>
    <name evidence="1" type="ORF">PAQU9191_01236</name>
</gene>
<keyword evidence="2" id="KW-1185">Reference proteome</keyword>